<reference evidence="1 2" key="1">
    <citation type="submission" date="2018-10" db="EMBL/GenBank/DDBJ databases">
        <title>A high-quality apple genome assembly.</title>
        <authorList>
            <person name="Hu J."/>
        </authorList>
    </citation>
    <scope>NUCLEOTIDE SEQUENCE [LARGE SCALE GENOMIC DNA]</scope>
    <source>
        <strain evidence="2">cv. HFTH1</strain>
        <tissue evidence="1">Young leaf</tissue>
    </source>
</reference>
<proteinExistence type="predicted"/>
<protein>
    <submittedName>
        <fullName evidence="1">Uncharacterized protein</fullName>
    </submittedName>
</protein>
<dbReference type="AlphaFoldDB" id="A0A498IWU3"/>
<dbReference type="EMBL" id="RDQH01000336">
    <property type="protein sequence ID" value="RXH86795.1"/>
    <property type="molecule type" value="Genomic_DNA"/>
</dbReference>
<organism evidence="1 2">
    <name type="scientific">Malus domestica</name>
    <name type="common">Apple</name>
    <name type="synonym">Pyrus malus</name>
    <dbReference type="NCBI Taxonomy" id="3750"/>
    <lineage>
        <taxon>Eukaryota</taxon>
        <taxon>Viridiplantae</taxon>
        <taxon>Streptophyta</taxon>
        <taxon>Embryophyta</taxon>
        <taxon>Tracheophyta</taxon>
        <taxon>Spermatophyta</taxon>
        <taxon>Magnoliopsida</taxon>
        <taxon>eudicotyledons</taxon>
        <taxon>Gunneridae</taxon>
        <taxon>Pentapetalae</taxon>
        <taxon>rosids</taxon>
        <taxon>fabids</taxon>
        <taxon>Rosales</taxon>
        <taxon>Rosaceae</taxon>
        <taxon>Amygdaloideae</taxon>
        <taxon>Maleae</taxon>
        <taxon>Malus</taxon>
    </lineage>
</organism>
<dbReference type="PANTHER" id="PTHR34060:SF2">
    <property type="entry name" value="OS03G0837900 PROTEIN"/>
    <property type="match status" value="1"/>
</dbReference>
<evidence type="ECO:0000313" key="2">
    <source>
        <dbReference type="Proteomes" id="UP000290289"/>
    </source>
</evidence>
<name>A0A498IWU3_MALDO</name>
<dbReference type="STRING" id="3750.A0A498IWU3"/>
<dbReference type="PROSITE" id="PS51257">
    <property type="entry name" value="PROKAR_LIPOPROTEIN"/>
    <property type="match status" value="1"/>
</dbReference>
<dbReference type="PANTHER" id="PTHR34060">
    <property type="entry name" value="POLYKETIDE CYCLASE / DEHYDRASE AND LIPID TRANSPORT PROTEIN"/>
    <property type="match status" value="1"/>
</dbReference>
<sequence>MFEISGRIPCPHPVVYGCRGRCIGTSKLGLHFPMVDGDSKKFEGKWNVRCGRGLNFPAIFMERMIRSDLPVNLRAMACRFEKNSLGDQKNFKVAYEIT</sequence>
<accession>A0A498IWU3</accession>
<gene>
    <name evidence="1" type="ORF">DVH24_022068</name>
</gene>
<keyword evidence="2" id="KW-1185">Reference proteome</keyword>
<dbReference type="Proteomes" id="UP000290289">
    <property type="component" value="Chromosome 10"/>
</dbReference>
<comment type="caution">
    <text evidence="1">The sequence shown here is derived from an EMBL/GenBank/DDBJ whole genome shotgun (WGS) entry which is preliminary data.</text>
</comment>
<dbReference type="GO" id="GO:0042548">
    <property type="term" value="P:regulation of photosynthesis, light reaction"/>
    <property type="evidence" value="ECO:0007669"/>
    <property type="project" value="TreeGrafter"/>
</dbReference>
<evidence type="ECO:0000313" key="1">
    <source>
        <dbReference type="EMBL" id="RXH86795.1"/>
    </source>
</evidence>